<accession>A0ABQ4ZF50</accession>
<feature type="region of interest" description="Disordered" evidence="1">
    <location>
        <begin position="1"/>
        <end position="58"/>
    </location>
</feature>
<keyword evidence="3" id="KW-1185">Reference proteome</keyword>
<evidence type="ECO:0000313" key="3">
    <source>
        <dbReference type="Proteomes" id="UP001151760"/>
    </source>
</evidence>
<name>A0ABQ4ZF50_9ASTR</name>
<sequence>MSSNTKNQVVVQDGRVDIQTKNEGYGGNANKNAGRNINQMFNAGNGSDESNQIIQRVPRTDSTPSKYFREQMLLAMKDEAGSHLSNEENDFMLDNAYGEESLDELTASVMLMARLQPANGNTDTMPSYDEKAVSQLAKKAFQERENRYLEDIVDLEEKLSSHDRINPERLKKAIAAQPKMYDGDMLHSDKLIIDSPDSEETLENA</sequence>
<comment type="caution">
    <text evidence="2">The sequence shown here is derived from an EMBL/GenBank/DDBJ whole genome shotgun (WGS) entry which is preliminary data.</text>
</comment>
<dbReference type="Proteomes" id="UP001151760">
    <property type="component" value="Unassembled WGS sequence"/>
</dbReference>
<evidence type="ECO:0000256" key="1">
    <source>
        <dbReference type="SAM" id="MobiDB-lite"/>
    </source>
</evidence>
<gene>
    <name evidence="2" type="ORF">Tco_0770109</name>
</gene>
<reference evidence="2" key="2">
    <citation type="submission" date="2022-01" db="EMBL/GenBank/DDBJ databases">
        <authorList>
            <person name="Yamashiro T."/>
            <person name="Shiraishi A."/>
            <person name="Satake H."/>
            <person name="Nakayama K."/>
        </authorList>
    </citation>
    <scope>NUCLEOTIDE SEQUENCE</scope>
</reference>
<organism evidence="2 3">
    <name type="scientific">Tanacetum coccineum</name>
    <dbReference type="NCBI Taxonomy" id="301880"/>
    <lineage>
        <taxon>Eukaryota</taxon>
        <taxon>Viridiplantae</taxon>
        <taxon>Streptophyta</taxon>
        <taxon>Embryophyta</taxon>
        <taxon>Tracheophyta</taxon>
        <taxon>Spermatophyta</taxon>
        <taxon>Magnoliopsida</taxon>
        <taxon>eudicotyledons</taxon>
        <taxon>Gunneridae</taxon>
        <taxon>Pentapetalae</taxon>
        <taxon>asterids</taxon>
        <taxon>campanulids</taxon>
        <taxon>Asterales</taxon>
        <taxon>Asteraceae</taxon>
        <taxon>Asteroideae</taxon>
        <taxon>Anthemideae</taxon>
        <taxon>Anthemidinae</taxon>
        <taxon>Tanacetum</taxon>
    </lineage>
</organism>
<dbReference type="EMBL" id="BQNB010011200">
    <property type="protein sequence ID" value="GJS87473.1"/>
    <property type="molecule type" value="Genomic_DNA"/>
</dbReference>
<protein>
    <submittedName>
        <fullName evidence="2">Uncharacterized protein</fullName>
    </submittedName>
</protein>
<feature type="compositionally biased region" description="Polar residues" evidence="1">
    <location>
        <begin position="1"/>
        <end position="10"/>
    </location>
</feature>
<feature type="compositionally biased region" description="Polar residues" evidence="1">
    <location>
        <begin position="29"/>
        <end position="58"/>
    </location>
</feature>
<reference evidence="2" key="1">
    <citation type="journal article" date="2022" name="Int. J. Mol. Sci.">
        <title>Draft Genome of Tanacetum Coccineum: Genomic Comparison of Closely Related Tanacetum-Family Plants.</title>
        <authorList>
            <person name="Yamashiro T."/>
            <person name="Shiraishi A."/>
            <person name="Nakayama K."/>
            <person name="Satake H."/>
        </authorList>
    </citation>
    <scope>NUCLEOTIDE SEQUENCE</scope>
</reference>
<evidence type="ECO:0000313" key="2">
    <source>
        <dbReference type="EMBL" id="GJS87473.1"/>
    </source>
</evidence>
<proteinExistence type="predicted"/>